<evidence type="ECO:0000313" key="2">
    <source>
        <dbReference type="Proteomes" id="UP001499938"/>
    </source>
</evidence>
<dbReference type="Proteomes" id="UP001499938">
    <property type="component" value="Unassembled WGS sequence"/>
</dbReference>
<reference evidence="1 2" key="1">
    <citation type="journal article" date="2019" name="Int. J. Syst. Evol. Microbiol.">
        <title>The Global Catalogue of Microorganisms (GCM) 10K type strain sequencing project: providing services to taxonomists for standard genome sequencing and annotation.</title>
        <authorList>
            <consortium name="The Broad Institute Genomics Platform"/>
            <consortium name="The Broad Institute Genome Sequencing Center for Infectious Disease"/>
            <person name="Wu L."/>
            <person name="Ma J."/>
        </authorList>
    </citation>
    <scope>NUCLEOTIDE SEQUENCE [LARGE SCALE GENOMIC DNA]</scope>
    <source>
        <strain evidence="1 2">JCM 15592</strain>
    </source>
</reference>
<gene>
    <name evidence="1" type="ORF">GCM10009811_28670</name>
</gene>
<accession>A0ABN2LYE2</accession>
<protein>
    <submittedName>
        <fullName evidence="1">Uncharacterized protein</fullName>
    </submittedName>
</protein>
<sequence>MGQETPTRGDEDTFTTESVLLSGVRTAISNAQGSMDQGAIDEALGVTRQQAADSLDAPAPAAAAVTG</sequence>
<proteinExistence type="predicted"/>
<comment type="caution">
    <text evidence="1">The sequence shown here is derived from an EMBL/GenBank/DDBJ whole genome shotgun (WGS) entry which is preliminary data.</text>
</comment>
<name>A0ABN2LYE2_9MICO</name>
<keyword evidence="2" id="KW-1185">Reference proteome</keyword>
<dbReference type="RefSeq" id="WP_344086879.1">
    <property type="nucleotide sequence ID" value="NZ_BAAAPO010000044.1"/>
</dbReference>
<organism evidence="1 2">
    <name type="scientific">Nostocoides veronense</name>
    <dbReference type="NCBI Taxonomy" id="330836"/>
    <lineage>
        <taxon>Bacteria</taxon>
        <taxon>Bacillati</taxon>
        <taxon>Actinomycetota</taxon>
        <taxon>Actinomycetes</taxon>
        <taxon>Micrococcales</taxon>
        <taxon>Intrasporangiaceae</taxon>
        <taxon>Nostocoides</taxon>
    </lineage>
</organism>
<dbReference type="EMBL" id="BAAAPO010000044">
    <property type="protein sequence ID" value="GAA1803338.1"/>
    <property type="molecule type" value="Genomic_DNA"/>
</dbReference>
<evidence type="ECO:0000313" key="1">
    <source>
        <dbReference type="EMBL" id="GAA1803338.1"/>
    </source>
</evidence>